<dbReference type="InterPro" id="IPR008969">
    <property type="entry name" value="CarboxyPept-like_regulatory"/>
</dbReference>
<evidence type="ECO:0000256" key="6">
    <source>
        <dbReference type="ARBA" id="ARBA00023237"/>
    </source>
</evidence>
<evidence type="ECO:0000256" key="3">
    <source>
        <dbReference type="ARBA" id="ARBA00022452"/>
    </source>
</evidence>
<organism evidence="9 10">
    <name type="scientific">Dyadobacter sandarakinus</name>
    <dbReference type="NCBI Taxonomy" id="2747268"/>
    <lineage>
        <taxon>Bacteria</taxon>
        <taxon>Pseudomonadati</taxon>
        <taxon>Bacteroidota</taxon>
        <taxon>Cytophagia</taxon>
        <taxon>Cytophagales</taxon>
        <taxon>Spirosomataceae</taxon>
        <taxon>Dyadobacter</taxon>
    </lineage>
</organism>
<dbReference type="SUPFAM" id="SSF56935">
    <property type="entry name" value="Porins"/>
    <property type="match status" value="1"/>
</dbReference>
<gene>
    <name evidence="9" type="ORF">HWI92_05815</name>
</gene>
<comment type="subcellular location">
    <subcellularLocation>
        <location evidence="1 7">Cell outer membrane</location>
        <topology evidence="1 7">Multi-pass membrane protein</topology>
    </subcellularLocation>
</comment>
<dbReference type="Pfam" id="PF13715">
    <property type="entry name" value="CarbopepD_reg_2"/>
    <property type="match status" value="1"/>
</dbReference>
<evidence type="ECO:0000256" key="4">
    <source>
        <dbReference type="ARBA" id="ARBA00022692"/>
    </source>
</evidence>
<keyword evidence="2 7" id="KW-0813">Transport</keyword>
<dbReference type="InterPro" id="IPR037066">
    <property type="entry name" value="Plug_dom_sf"/>
</dbReference>
<proteinExistence type="inferred from homology"/>
<reference evidence="9 10" key="1">
    <citation type="submission" date="2020-06" db="EMBL/GenBank/DDBJ databases">
        <title>Dyadobacter sandarakinus sp. nov., isolated from the soil of the Arctic Yellow River Station.</title>
        <authorList>
            <person name="Zhang Y."/>
            <person name="Peng F."/>
        </authorList>
    </citation>
    <scope>NUCLEOTIDE SEQUENCE [LARGE SCALE GENOMIC DNA]</scope>
    <source>
        <strain evidence="9 10">Q3-56</strain>
    </source>
</reference>
<comment type="similarity">
    <text evidence="7">Belongs to the TonB-dependent receptor family.</text>
</comment>
<dbReference type="InterPro" id="IPR039426">
    <property type="entry name" value="TonB-dep_rcpt-like"/>
</dbReference>
<dbReference type="Pfam" id="PF07715">
    <property type="entry name" value="Plug"/>
    <property type="match status" value="1"/>
</dbReference>
<keyword evidence="3 7" id="KW-1134">Transmembrane beta strand</keyword>
<dbReference type="NCBIfam" id="TIGR04057">
    <property type="entry name" value="SusC_RagA_signa"/>
    <property type="match status" value="1"/>
</dbReference>
<dbReference type="Gene3D" id="2.60.40.1120">
    <property type="entry name" value="Carboxypeptidase-like, regulatory domain"/>
    <property type="match status" value="1"/>
</dbReference>
<keyword evidence="9" id="KW-0675">Receptor</keyword>
<keyword evidence="4 7" id="KW-0812">Transmembrane</keyword>
<evidence type="ECO:0000313" key="10">
    <source>
        <dbReference type="Proteomes" id="UP000612680"/>
    </source>
</evidence>
<dbReference type="Gene3D" id="2.170.130.10">
    <property type="entry name" value="TonB-dependent receptor, plug domain"/>
    <property type="match status" value="1"/>
</dbReference>
<dbReference type="PROSITE" id="PS52016">
    <property type="entry name" value="TONB_DEPENDENT_REC_3"/>
    <property type="match status" value="1"/>
</dbReference>
<keyword evidence="10" id="KW-1185">Reference proteome</keyword>
<protein>
    <submittedName>
        <fullName evidence="9">TonB-dependent receptor</fullName>
    </submittedName>
</protein>
<feature type="domain" description="TonB-dependent receptor plug" evidence="8">
    <location>
        <begin position="145"/>
        <end position="252"/>
    </location>
</feature>
<dbReference type="Gene3D" id="2.40.170.20">
    <property type="entry name" value="TonB-dependent receptor, beta-barrel domain"/>
    <property type="match status" value="1"/>
</dbReference>
<evidence type="ECO:0000256" key="1">
    <source>
        <dbReference type="ARBA" id="ARBA00004571"/>
    </source>
</evidence>
<dbReference type="InterPro" id="IPR036942">
    <property type="entry name" value="Beta-barrel_TonB_sf"/>
</dbReference>
<evidence type="ECO:0000313" key="9">
    <source>
        <dbReference type="EMBL" id="QRR00456.1"/>
    </source>
</evidence>
<dbReference type="EMBL" id="CP056775">
    <property type="protein sequence ID" value="QRR00456.1"/>
    <property type="molecule type" value="Genomic_DNA"/>
</dbReference>
<keyword evidence="6 7" id="KW-0998">Cell outer membrane</keyword>
<dbReference type="Proteomes" id="UP000612680">
    <property type="component" value="Chromosome"/>
</dbReference>
<evidence type="ECO:0000256" key="7">
    <source>
        <dbReference type="PROSITE-ProRule" id="PRU01360"/>
    </source>
</evidence>
<dbReference type="InterPro" id="IPR012910">
    <property type="entry name" value="Plug_dom"/>
</dbReference>
<evidence type="ECO:0000256" key="5">
    <source>
        <dbReference type="ARBA" id="ARBA00023136"/>
    </source>
</evidence>
<dbReference type="RefSeq" id="WP_204661531.1">
    <property type="nucleotide sequence ID" value="NZ_CP056775.1"/>
</dbReference>
<evidence type="ECO:0000256" key="2">
    <source>
        <dbReference type="ARBA" id="ARBA00022448"/>
    </source>
</evidence>
<dbReference type="InterPro" id="IPR023996">
    <property type="entry name" value="TonB-dep_OMP_SusC/RagA"/>
</dbReference>
<dbReference type="SUPFAM" id="SSF49464">
    <property type="entry name" value="Carboxypeptidase regulatory domain-like"/>
    <property type="match status" value="1"/>
</dbReference>
<dbReference type="PROSITE" id="PS51257">
    <property type="entry name" value="PROKAR_LIPOPROTEIN"/>
    <property type="match status" value="1"/>
</dbReference>
<evidence type="ECO:0000259" key="8">
    <source>
        <dbReference type="Pfam" id="PF07715"/>
    </source>
</evidence>
<dbReference type="NCBIfam" id="TIGR04056">
    <property type="entry name" value="OMP_RagA_SusC"/>
    <property type="match status" value="1"/>
</dbReference>
<dbReference type="InterPro" id="IPR023997">
    <property type="entry name" value="TonB-dep_OMP_SusC/RagA_CS"/>
</dbReference>
<keyword evidence="5 7" id="KW-0472">Membrane</keyword>
<sequence length="1063" mass="116127">MTKSRPSTVCARNSLITRSVGLALFGIACGFGAHARVTVPPFFPPSSKHIVLDKTIKGRITDESGEKVPGVSVVLKGTSTGTVSDEEGSYTLRVPDAGGVLIFSSVGFLSQEVTIGNNTDINVKLGTDSKALTEVVVVGYGSQLKKEVTGSVQSVSAAEIKDMPVSQVTQKLQGRLAGVQINQTTGKPGQGMSVRIRGQVSVSAGSDPLYVIDGFPITGNIAAINPDEIEDISILKDAASTSLYGSRAANGVVLITTKQGKIGETNVSFNAYYGLQKVPERGRVKMLNAEEFAQFKKEYYEDQSQAVPEVFQRPSDYAGKNNDWYGALLHTAPIQSYNLTITSNKENLKTSLVAGIFNQEGVVLNNDYKRYSLRMNSEYAISSKVKIGFNIAPQYVYDNTPRTDGDRGTGILFNALHTWPVMPIYDANGELTKYNNFPSGTGNIFDYPNWVRAANELTNENKTTKLLGNTYLTLNPVKGLTLRATMNIEYENNKFFFFNPSTATSNINVPIPTTAVSIRQALENVGWLNENTAVYNRSFGNHNFELLAGFTQQRYRQDFSRIQADTYADDRLPTIQGALNINRGGTISGVNEWALTSYLSRLSYNYKGKYLFTAAVRADGSSRFGSANRWGTFPSVSAGWVISDETFLQDIPKISFAKIRGSFGVIGNNNIGNYTQYALVNNTVNSVFGSNVATGAVVTSLANNNLGWETTKQFDLGLDLGLFNDRIQFIYDYYTKRTTNLLYAVQVPQESGFPFFNDNIGEIKFWGHEFSLTTRNLDGKLKWTTNANISFNRNKVMELAPGIDRVYGSFHITQVGQPFGQFYGLVKQGFYMNAEDLANSPIAPGQSAIGTIKYKDVNGDGKITYGGDQDDRAIIGSPFPKFTYGITNNLSYGGWDLSITGSGSQGNQLWVRHLYSTANLDGVFNMVAGVKDRFRVKSDAKGNVTEVITPGKGMYGATNGGGTFTGIERDWNSSHFLANASFFTIKNITLGYNIGKVNKVFKSARVYASAQQVYVFTKYWGGPNPETSAQGDGGGDGGNLSQGVDFSNYPVPRTWTLGVNLNF</sequence>
<accession>A0ABX7I622</accession>
<name>A0ABX7I622_9BACT</name>